<dbReference type="CDD" id="cd00093">
    <property type="entry name" value="HTH_XRE"/>
    <property type="match status" value="1"/>
</dbReference>
<dbReference type="PANTHER" id="PTHR35010:SF2">
    <property type="entry name" value="BLL4672 PROTEIN"/>
    <property type="match status" value="1"/>
</dbReference>
<dbReference type="Gene3D" id="3.30.450.180">
    <property type="match status" value="1"/>
</dbReference>
<keyword evidence="3" id="KW-1185">Reference proteome</keyword>
<comment type="caution">
    <text evidence="2">The sequence shown here is derived from an EMBL/GenBank/DDBJ whole genome shotgun (WGS) entry which is preliminary data.</text>
</comment>
<dbReference type="Pfam" id="PF17765">
    <property type="entry name" value="MLTR_LBD"/>
    <property type="match status" value="1"/>
</dbReference>
<dbReference type="RefSeq" id="WP_346106928.1">
    <property type="nucleotide sequence ID" value="NZ_BAAAOD010000070.1"/>
</dbReference>
<feature type="domain" description="HTH cro/C1-type" evidence="1">
    <location>
        <begin position="34"/>
        <end position="81"/>
    </location>
</feature>
<dbReference type="Gene3D" id="1.10.260.40">
    <property type="entry name" value="lambda repressor-like DNA-binding domains"/>
    <property type="match status" value="1"/>
</dbReference>
<dbReference type="PROSITE" id="PS50943">
    <property type="entry name" value="HTH_CROC1"/>
    <property type="match status" value="1"/>
</dbReference>
<protein>
    <submittedName>
        <fullName evidence="2">Helix-turn-helix transcriptional regulator</fullName>
    </submittedName>
</protein>
<dbReference type="InterPro" id="IPR001387">
    <property type="entry name" value="Cro/C1-type_HTH"/>
</dbReference>
<evidence type="ECO:0000313" key="3">
    <source>
        <dbReference type="Proteomes" id="UP001367513"/>
    </source>
</evidence>
<dbReference type="InterPro" id="IPR041413">
    <property type="entry name" value="MLTR_LBD"/>
</dbReference>
<sequence>MDRTELGRVLRTWRERLRPADVGLPAGPRRRTPGLRREEVAALAGVGVDHLTRIEQGRGAHPSESVLGALSRALRLDRAEAEHLYRLAGAAPPGPGRIGRSVRPAVLRLLDRFSDLPAVLLNARTDVLAWSPPATALLGDLSALPEERRNLWVQHFLDGTDRVVVADDDERDRRDRALVSDARAAQARHPDDPELAALVDRLRRGSPRFASLWEERTVVEHLDDRKTFAHPALSALTLDCVLLRIDDDDQRLLVYSAAPGSPDADALALLRVLGTQEVAAPRP</sequence>
<dbReference type="Pfam" id="PF13560">
    <property type="entry name" value="HTH_31"/>
    <property type="match status" value="1"/>
</dbReference>
<accession>A0ABU9AH94</accession>
<reference evidence="2 3" key="1">
    <citation type="submission" date="2024-03" db="EMBL/GenBank/DDBJ databases">
        <title>Draft genome sequence of Pseudonocardia carboxydivorans JCM 14827.</title>
        <authorList>
            <person name="Duangmal K."/>
        </authorList>
    </citation>
    <scope>NUCLEOTIDE SEQUENCE [LARGE SCALE GENOMIC DNA]</scope>
    <source>
        <strain evidence="2 3">JCM 14827</strain>
    </source>
</reference>
<dbReference type="SUPFAM" id="SSF47413">
    <property type="entry name" value="lambda repressor-like DNA-binding domains"/>
    <property type="match status" value="1"/>
</dbReference>
<dbReference type="SMART" id="SM00530">
    <property type="entry name" value="HTH_XRE"/>
    <property type="match status" value="1"/>
</dbReference>
<dbReference type="Proteomes" id="UP001367513">
    <property type="component" value="Unassembled WGS sequence"/>
</dbReference>
<organism evidence="2 3">
    <name type="scientific">Pseudonocardia alni subsp. carboxydivorans</name>
    <dbReference type="NCBI Taxonomy" id="415010"/>
    <lineage>
        <taxon>Bacteria</taxon>
        <taxon>Bacillati</taxon>
        <taxon>Actinomycetota</taxon>
        <taxon>Actinomycetes</taxon>
        <taxon>Pseudonocardiales</taxon>
        <taxon>Pseudonocardiaceae</taxon>
        <taxon>Pseudonocardia</taxon>
    </lineage>
</organism>
<evidence type="ECO:0000313" key="2">
    <source>
        <dbReference type="EMBL" id="MEK6464927.1"/>
    </source>
</evidence>
<gene>
    <name evidence="2" type="ORF">WG925_14375</name>
</gene>
<dbReference type="InterPro" id="IPR010982">
    <property type="entry name" value="Lambda_DNA-bd_dom_sf"/>
</dbReference>
<evidence type="ECO:0000259" key="1">
    <source>
        <dbReference type="PROSITE" id="PS50943"/>
    </source>
</evidence>
<name>A0ABU9AH94_PSEA5</name>
<proteinExistence type="predicted"/>
<dbReference type="EMBL" id="JBBPIX010000006">
    <property type="protein sequence ID" value="MEK6464927.1"/>
    <property type="molecule type" value="Genomic_DNA"/>
</dbReference>
<dbReference type="PANTHER" id="PTHR35010">
    <property type="entry name" value="BLL4672 PROTEIN-RELATED"/>
    <property type="match status" value="1"/>
</dbReference>